<gene>
    <name evidence="7" type="ORF">CER18_00065</name>
</gene>
<keyword evidence="4" id="KW-0449">Lipoprotein</keyword>
<keyword evidence="3" id="KW-0564">Palmitate</keyword>
<evidence type="ECO:0000256" key="2">
    <source>
        <dbReference type="ARBA" id="ARBA00023136"/>
    </source>
</evidence>
<dbReference type="Pfam" id="PF09864">
    <property type="entry name" value="MliC"/>
    <property type="match status" value="1"/>
</dbReference>
<evidence type="ECO:0000256" key="4">
    <source>
        <dbReference type="ARBA" id="ARBA00023288"/>
    </source>
</evidence>
<dbReference type="InterPro" id="IPR018660">
    <property type="entry name" value="MliC"/>
</dbReference>
<feature type="signal peptide" evidence="5">
    <location>
        <begin position="1"/>
        <end position="26"/>
    </location>
</feature>
<proteinExistence type="predicted"/>
<reference evidence="7 8" key="1">
    <citation type="submission" date="2017-06" db="EMBL/GenBank/DDBJ databases">
        <title>Draft genome of Bartonella tribocorum strain L103, isolated from a rodent in Laos.</title>
        <authorList>
            <person name="Hadjadj L."/>
            <person name="Jiyipong T."/>
            <person name="Morand S."/>
            <person name="Diene S.M."/>
            <person name="Rolain J.-M."/>
        </authorList>
    </citation>
    <scope>NUCLEOTIDE SEQUENCE [LARGE SCALE GENOMIC DNA]</scope>
    <source>
        <strain evidence="7 8">L103</strain>
    </source>
</reference>
<sequence>MKKIAFIVRFFAALSLPLFGSLNAFAGSLVIEVPDDPEPKTEVIAYQCETSTSKERVEVTYLNAGNISLVDFKWQGKRIIASRSINASGAKYMGGPYIWWTKGNEATLSDLINDPEEKNLIQCVEEQKTE</sequence>
<accession>A0A2M6UVE0</accession>
<dbReference type="EMBL" id="NJGE01000001">
    <property type="protein sequence ID" value="PIT70151.1"/>
    <property type="molecule type" value="Genomic_DNA"/>
</dbReference>
<organism evidence="7 8">
    <name type="scientific">Bartonella tribocorum</name>
    <dbReference type="NCBI Taxonomy" id="85701"/>
    <lineage>
        <taxon>Bacteria</taxon>
        <taxon>Pseudomonadati</taxon>
        <taxon>Pseudomonadota</taxon>
        <taxon>Alphaproteobacteria</taxon>
        <taxon>Hyphomicrobiales</taxon>
        <taxon>Bartonellaceae</taxon>
        <taxon>Bartonella</taxon>
    </lineage>
</organism>
<evidence type="ECO:0000256" key="3">
    <source>
        <dbReference type="ARBA" id="ARBA00023139"/>
    </source>
</evidence>
<comment type="caution">
    <text evidence="7">The sequence shown here is derived from an EMBL/GenBank/DDBJ whole genome shotgun (WGS) entry which is preliminary data.</text>
</comment>
<evidence type="ECO:0000256" key="5">
    <source>
        <dbReference type="SAM" id="SignalP"/>
    </source>
</evidence>
<dbReference type="RefSeq" id="WP_100128081.1">
    <property type="nucleotide sequence ID" value="NZ_CADDYI010000001.1"/>
</dbReference>
<protein>
    <recommendedName>
        <fullName evidence="6">C-type lysozyme inhibitor domain-containing protein</fullName>
    </recommendedName>
</protein>
<evidence type="ECO:0000256" key="1">
    <source>
        <dbReference type="ARBA" id="ARBA00022729"/>
    </source>
</evidence>
<dbReference type="InterPro" id="IPR036328">
    <property type="entry name" value="MliC_sf"/>
</dbReference>
<feature type="domain" description="C-type lysozyme inhibitor" evidence="6">
    <location>
        <begin position="46"/>
        <end position="116"/>
    </location>
</feature>
<dbReference type="AlphaFoldDB" id="A0A2M6UVE0"/>
<keyword evidence="2" id="KW-0472">Membrane</keyword>
<evidence type="ECO:0000313" key="7">
    <source>
        <dbReference type="EMBL" id="PIT70151.1"/>
    </source>
</evidence>
<evidence type="ECO:0000259" key="6">
    <source>
        <dbReference type="Pfam" id="PF09864"/>
    </source>
</evidence>
<dbReference type="Gene3D" id="2.40.128.200">
    <property type="match status" value="1"/>
</dbReference>
<dbReference type="Proteomes" id="UP000229839">
    <property type="component" value="Unassembled WGS sequence"/>
</dbReference>
<dbReference type="SUPFAM" id="SSF141488">
    <property type="entry name" value="YdhA-like"/>
    <property type="match status" value="1"/>
</dbReference>
<dbReference type="STRING" id="85701.BM1374166_02305"/>
<feature type="chain" id="PRO_5014630425" description="C-type lysozyme inhibitor domain-containing protein" evidence="5">
    <location>
        <begin position="27"/>
        <end position="130"/>
    </location>
</feature>
<dbReference type="OrthoDB" id="120729at2"/>
<evidence type="ECO:0000313" key="8">
    <source>
        <dbReference type="Proteomes" id="UP000229839"/>
    </source>
</evidence>
<name>A0A2M6UVE0_9HYPH</name>
<keyword evidence="1 5" id="KW-0732">Signal</keyword>